<evidence type="ECO:0000313" key="6">
    <source>
        <dbReference type="EMBL" id="BCU06885.1"/>
    </source>
</evidence>
<gene>
    <name evidence="6" type="ORF">Atep_15620</name>
</gene>
<evidence type="ECO:0000256" key="3">
    <source>
        <dbReference type="PROSITE-ProRule" id="PRU00169"/>
    </source>
</evidence>
<name>A0ABM7QMB6_9GAMM</name>
<sequence>MLDRRFGFWWPILALTANASEDVRHACLAAGMNGFLAKPVKPDELWGTIERLGALDDTGEGTQIGPAGWPWAAGMPESVTR</sequence>
<dbReference type="PROSITE" id="PS50110">
    <property type="entry name" value="RESPONSE_REGULATORY"/>
    <property type="match status" value="1"/>
</dbReference>
<dbReference type="Gene3D" id="3.40.50.2300">
    <property type="match status" value="1"/>
</dbReference>
<keyword evidence="7" id="KW-1185">Reference proteome</keyword>
<evidence type="ECO:0000256" key="2">
    <source>
        <dbReference type="ARBA" id="ARBA00023012"/>
    </source>
</evidence>
<organism evidence="6 7">
    <name type="scientific">Allochromatium tepidum</name>
    <dbReference type="NCBI Taxonomy" id="553982"/>
    <lineage>
        <taxon>Bacteria</taxon>
        <taxon>Pseudomonadati</taxon>
        <taxon>Pseudomonadota</taxon>
        <taxon>Gammaproteobacteria</taxon>
        <taxon>Chromatiales</taxon>
        <taxon>Chromatiaceae</taxon>
        <taxon>Allochromatium</taxon>
    </lineage>
</organism>
<dbReference type="Proteomes" id="UP000680679">
    <property type="component" value="Chromosome"/>
</dbReference>
<dbReference type="Pfam" id="PF00072">
    <property type="entry name" value="Response_reg"/>
    <property type="match status" value="1"/>
</dbReference>
<evidence type="ECO:0000256" key="1">
    <source>
        <dbReference type="ARBA" id="ARBA00022553"/>
    </source>
</evidence>
<dbReference type="InterPro" id="IPR001789">
    <property type="entry name" value="Sig_transdc_resp-reg_receiver"/>
</dbReference>
<reference evidence="6 7" key="1">
    <citation type="submission" date="2021-04" db="EMBL/GenBank/DDBJ databases">
        <title>Complete genome sequencing of Allochromatium tepidum strain NZ.</title>
        <authorList>
            <person name="Tsukatani Y."/>
            <person name="Mori H."/>
        </authorList>
    </citation>
    <scope>NUCLEOTIDE SEQUENCE [LARGE SCALE GENOMIC DNA]</scope>
    <source>
        <strain evidence="6 7">NZ</strain>
    </source>
</reference>
<keyword evidence="2" id="KW-0902">Two-component regulatory system</keyword>
<proteinExistence type="predicted"/>
<feature type="domain" description="Response regulatory" evidence="5">
    <location>
        <begin position="1"/>
        <end position="53"/>
    </location>
</feature>
<dbReference type="PANTHER" id="PTHR45339:SF1">
    <property type="entry name" value="HYBRID SIGNAL TRANSDUCTION HISTIDINE KINASE J"/>
    <property type="match status" value="1"/>
</dbReference>
<accession>A0ABM7QMB6</accession>
<dbReference type="PANTHER" id="PTHR45339">
    <property type="entry name" value="HYBRID SIGNAL TRANSDUCTION HISTIDINE KINASE J"/>
    <property type="match status" value="1"/>
</dbReference>
<feature type="region of interest" description="Disordered" evidence="4">
    <location>
        <begin position="57"/>
        <end position="81"/>
    </location>
</feature>
<keyword evidence="1" id="KW-0597">Phosphoprotein</keyword>
<comment type="caution">
    <text evidence="3">Lacks conserved residue(s) required for the propagation of feature annotation.</text>
</comment>
<evidence type="ECO:0000313" key="7">
    <source>
        <dbReference type="Proteomes" id="UP000680679"/>
    </source>
</evidence>
<evidence type="ECO:0000259" key="5">
    <source>
        <dbReference type="PROSITE" id="PS50110"/>
    </source>
</evidence>
<evidence type="ECO:0000256" key="4">
    <source>
        <dbReference type="SAM" id="MobiDB-lite"/>
    </source>
</evidence>
<dbReference type="SUPFAM" id="SSF52172">
    <property type="entry name" value="CheY-like"/>
    <property type="match status" value="1"/>
</dbReference>
<dbReference type="InterPro" id="IPR011006">
    <property type="entry name" value="CheY-like_superfamily"/>
</dbReference>
<protein>
    <recommendedName>
        <fullName evidence="5">Response regulatory domain-containing protein</fullName>
    </recommendedName>
</protein>
<dbReference type="EMBL" id="AP024563">
    <property type="protein sequence ID" value="BCU06885.1"/>
    <property type="molecule type" value="Genomic_DNA"/>
</dbReference>